<protein>
    <submittedName>
        <fullName evidence="6">DNA-binding transcriptional regulator, LysR family</fullName>
    </submittedName>
</protein>
<evidence type="ECO:0000313" key="7">
    <source>
        <dbReference type="Proteomes" id="UP000198607"/>
    </source>
</evidence>
<proteinExistence type="inferred from homology"/>
<dbReference type="AlphaFoldDB" id="A0A1G8NRI6"/>
<dbReference type="PANTHER" id="PTHR30419">
    <property type="entry name" value="HTH-TYPE TRANSCRIPTIONAL REGULATOR YBHD"/>
    <property type="match status" value="1"/>
</dbReference>
<evidence type="ECO:0000256" key="4">
    <source>
        <dbReference type="ARBA" id="ARBA00023163"/>
    </source>
</evidence>
<dbReference type="Proteomes" id="UP000198607">
    <property type="component" value="Unassembled WGS sequence"/>
</dbReference>
<gene>
    <name evidence="6" type="ORF">SAMN05660652_04099</name>
</gene>
<evidence type="ECO:0000259" key="5">
    <source>
        <dbReference type="PROSITE" id="PS50931"/>
    </source>
</evidence>
<dbReference type="SUPFAM" id="SSF53850">
    <property type="entry name" value="Periplasmic binding protein-like II"/>
    <property type="match status" value="1"/>
</dbReference>
<comment type="similarity">
    <text evidence="1">Belongs to the LysR transcriptional regulatory family.</text>
</comment>
<dbReference type="GO" id="GO:0005829">
    <property type="term" value="C:cytosol"/>
    <property type="evidence" value="ECO:0007669"/>
    <property type="project" value="TreeGrafter"/>
</dbReference>
<dbReference type="Gene3D" id="1.10.10.10">
    <property type="entry name" value="Winged helix-like DNA-binding domain superfamily/Winged helix DNA-binding domain"/>
    <property type="match status" value="1"/>
</dbReference>
<evidence type="ECO:0000256" key="3">
    <source>
        <dbReference type="ARBA" id="ARBA00023125"/>
    </source>
</evidence>
<name>A0A1G8NRI6_9RHOO</name>
<dbReference type="Gene3D" id="3.40.190.290">
    <property type="match status" value="1"/>
</dbReference>
<evidence type="ECO:0000313" key="6">
    <source>
        <dbReference type="EMBL" id="SDI82881.1"/>
    </source>
</evidence>
<feature type="domain" description="HTH lysR-type" evidence="5">
    <location>
        <begin position="1"/>
        <end position="12"/>
    </location>
</feature>
<keyword evidence="3 6" id="KW-0238">DNA-binding</keyword>
<dbReference type="GO" id="GO:0003700">
    <property type="term" value="F:DNA-binding transcription factor activity"/>
    <property type="evidence" value="ECO:0007669"/>
    <property type="project" value="InterPro"/>
</dbReference>
<keyword evidence="7" id="KW-1185">Reference proteome</keyword>
<keyword evidence="2" id="KW-0805">Transcription regulation</keyword>
<dbReference type="PROSITE" id="PS50931">
    <property type="entry name" value="HTH_LYSR"/>
    <property type="match status" value="1"/>
</dbReference>
<organism evidence="6 7">
    <name type="scientific">Propionivibrio dicarboxylicus</name>
    <dbReference type="NCBI Taxonomy" id="83767"/>
    <lineage>
        <taxon>Bacteria</taxon>
        <taxon>Pseudomonadati</taxon>
        <taxon>Pseudomonadota</taxon>
        <taxon>Betaproteobacteria</taxon>
        <taxon>Rhodocyclales</taxon>
        <taxon>Rhodocyclaceae</taxon>
        <taxon>Propionivibrio</taxon>
    </lineage>
</organism>
<dbReference type="STRING" id="83767.SAMN05660652_04099"/>
<dbReference type="EMBL" id="FNCY01000034">
    <property type="protein sequence ID" value="SDI82881.1"/>
    <property type="molecule type" value="Genomic_DNA"/>
</dbReference>
<accession>A0A1G8NRI6</accession>
<dbReference type="GO" id="GO:0003677">
    <property type="term" value="F:DNA binding"/>
    <property type="evidence" value="ECO:0007669"/>
    <property type="project" value="UniProtKB-KW"/>
</dbReference>
<evidence type="ECO:0000256" key="2">
    <source>
        <dbReference type="ARBA" id="ARBA00023015"/>
    </source>
</evidence>
<dbReference type="InterPro" id="IPR050950">
    <property type="entry name" value="HTH-type_LysR_regulators"/>
</dbReference>
<dbReference type="InterPro" id="IPR036388">
    <property type="entry name" value="WH-like_DNA-bd_sf"/>
</dbReference>
<dbReference type="Pfam" id="PF03466">
    <property type="entry name" value="LysR_substrate"/>
    <property type="match status" value="1"/>
</dbReference>
<dbReference type="InterPro" id="IPR000847">
    <property type="entry name" value="LysR_HTH_N"/>
</dbReference>
<sequence length="259" mass="28323">MFQRTGRGVVLTELGLRIVPQVRAWLASTEQLANDIRSSAETPIGKVRIGSLSSTAHPLLTTLYRRLRERFPLIQLTIREGQGAQLETWLEDSSVDLAIVYRTNSTPRNGDIYLAETSTHLVSAVGDPLTAHPTVDFSVLHNLPLVTFCRPSSLRGYLEQMSIEQGIALNVALEADSISLQTHIVAEGGMYAVLAPFAIAVSSRFCPLRASKLINPTITRYVALAMARHGQLTPACRAVIQVIQEIARSGSEIVPELMP</sequence>
<keyword evidence="4" id="KW-0804">Transcription</keyword>
<evidence type="ECO:0000256" key="1">
    <source>
        <dbReference type="ARBA" id="ARBA00009437"/>
    </source>
</evidence>
<reference evidence="6 7" key="1">
    <citation type="submission" date="2016-10" db="EMBL/GenBank/DDBJ databases">
        <authorList>
            <person name="de Groot N.N."/>
        </authorList>
    </citation>
    <scope>NUCLEOTIDE SEQUENCE [LARGE SCALE GENOMIC DNA]</scope>
    <source>
        <strain evidence="6 7">DSM 5885</strain>
    </source>
</reference>
<dbReference type="InterPro" id="IPR005119">
    <property type="entry name" value="LysR_subst-bd"/>
</dbReference>